<dbReference type="Gene3D" id="2.40.10.10">
    <property type="entry name" value="Trypsin-like serine proteases"/>
    <property type="match status" value="1"/>
</dbReference>
<evidence type="ECO:0000313" key="6">
    <source>
        <dbReference type="RefSeq" id="XP_023579326.1"/>
    </source>
</evidence>
<keyword evidence="6" id="KW-0378">Hydrolase</keyword>
<evidence type="ECO:0000259" key="4">
    <source>
        <dbReference type="PROSITE" id="PS50240"/>
    </source>
</evidence>
<dbReference type="SMART" id="SM00020">
    <property type="entry name" value="Tryp_SPc"/>
    <property type="match status" value="1"/>
</dbReference>
<dbReference type="InterPro" id="IPR001314">
    <property type="entry name" value="Peptidase_S1A"/>
</dbReference>
<feature type="region of interest" description="Disordered" evidence="2">
    <location>
        <begin position="36"/>
        <end position="59"/>
    </location>
</feature>
<dbReference type="PANTHER" id="PTHR24253:SF42">
    <property type="entry name" value="PROTEASE, SERINE 47"/>
    <property type="match status" value="1"/>
</dbReference>
<dbReference type="InterPro" id="IPR033116">
    <property type="entry name" value="TRYPSIN_SER"/>
</dbReference>
<reference evidence="6" key="1">
    <citation type="submission" date="2025-08" db="UniProtKB">
        <authorList>
            <consortium name="RefSeq"/>
        </authorList>
    </citation>
    <scope>IDENTIFICATION</scope>
</reference>
<dbReference type="AlphaFoldDB" id="A0A6P6F4M5"/>
<feature type="chain" id="PRO_5027714588" evidence="3">
    <location>
        <begin position="36"/>
        <end position="447"/>
    </location>
</feature>
<sequence length="447" mass="48796">MGAQGAGTRGGAGLLPRRLLLLLLLPALLTLSPEAAQTPEPLGSSPWKAPGEKEGTSRVQKAASGPEDWASGAQVCGKTKAVGKVYGGQDTEAGQWPWQASLLYRGSHLCGAVLIDSHWLVSTAHCFRNKSKALEDYQVLLGNTQLYQQTQHTQKISVSRIITHPDFEKFHPFGSDIAMLQLYLPVKFSSYVIPACLPHPDMQLLSPTSCWITGWGMLTEDSELSPPFPLQEAEVGLIENELCSLLYEQRTGKDHLVQEEMLCIGNFSEGKSICSGDSGGPLVCYYPGAWVLVGLASWSLDCRHPVYPSVFTRVTHFTDWISSVKRLTPVPDSLTGPPPTHFLPQPLRATGFRKSHSVLGPAQTCLLLPFMLQAAQHARGTPTHKDLTKAKEHVFGMSLPVGSSLAVPIFSQGTTTELQVMGDQLKVEELFLEDPVEDPHIFKPLPF</sequence>
<organism evidence="5 6">
    <name type="scientific">Octodon degus</name>
    <name type="common">Degu</name>
    <name type="synonym">Sciurus degus</name>
    <dbReference type="NCBI Taxonomy" id="10160"/>
    <lineage>
        <taxon>Eukaryota</taxon>
        <taxon>Metazoa</taxon>
        <taxon>Chordata</taxon>
        <taxon>Craniata</taxon>
        <taxon>Vertebrata</taxon>
        <taxon>Euteleostomi</taxon>
        <taxon>Mammalia</taxon>
        <taxon>Eutheria</taxon>
        <taxon>Euarchontoglires</taxon>
        <taxon>Glires</taxon>
        <taxon>Rodentia</taxon>
        <taxon>Hystricomorpha</taxon>
        <taxon>Octodontidae</taxon>
        <taxon>Octodon</taxon>
    </lineage>
</organism>
<dbReference type="PROSITE" id="PS50240">
    <property type="entry name" value="TRYPSIN_DOM"/>
    <property type="match status" value="1"/>
</dbReference>
<keyword evidence="3" id="KW-0732">Signal</keyword>
<dbReference type="PANTHER" id="PTHR24253">
    <property type="entry name" value="TRANSMEMBRANE PROTEASE SERINE"/>
    <property type="match status" value="1"/>
</dbReference>
<dbReference type="GeneID" id="101575213"/>
<dbReference type="FunCoup" id="A0A6P6F4M5">
    <property type="interactions" value="40"/>
</dbReference>
<feature type="signal peptide" evidence="3">
    <location>
        <begin position="1"/>
        <end position="35"/>
    </location>
</feature>
<dbReference type="RefSeq" id="XP_023579326.1">
    <property type="nucleotide sequence ID" value="XM_023723558.1"/>
</dbReference>
<dbReference type="InterPro" id="IPR043504">
    <property type="entry name" value="Peptidase_S1_PA_chymotrypsin"/>
</dbReference>
<evidence type="ECO:0000256" key="3">
    <source>
        <dbReference type="SAM" id="SignalP"/>
    </source>
</evidence>
<dbReference type="FunFam" id="2.40.10.10:FF:000039">
    <property type="entry name" value="Brain-specific serine protease 4"/>
    <property type="match status" value="1"/>
</dbReference>
<gene>
    <name evidence="6" type="primary">LOC101575213</name>
</gene>
<feature type="domain" description="Peptidase S1" evidence="4">
    <location>
        <begin position="85"/>
        <end position="326"/>
    </location>
</feature>
<dbReference type="SUPFAM" id="SSF50494">
    <property type="entry name" value="Trypsin-like serine proteases"/>
    <property type="match status" value="1"/>
</dbReference>
<proteinExistence type="predicted"/>
<evidence type="ECO:0000313" key="5">
    <source>
        <dbReference type="Proteomes" id="UP000515203"/>
    </source>
</evidence>
<dbReference type="Proteomes" id="UP000515203">
    <property type="component" value="Unplaced"/>
</dbReference>
<name>A0A6P6F4M5_OCTDE</name>
<dbReference type="Pfam" id="PF00089">
    <property type="entry name" value="Trypsin"/>
    <property type="match status" value="1"/>
</dbReference>
<dbReference type="OrthoDB" id="10059102at2759"/>
<dbReference type="PROSITE" id="PS00135">
    <property type="entry name" value="TRYPSIN_SER"/>
    <property type="match status" value="1"/>
</dbReference>
<dbReference type="PRINTS" id="PR00722">
    <property type="entry name" value="CHYMOTRYPSIN"/>
</dbReference>
<keyword evidence="1" id="KW-1015">Disulfide bond</keyword>
<keyword evidence="6" id="KW-0645">Protease</keyword>
<keyword evidence="5" id="KW-1185">Reference proteome</keyword>
<evidence type="ECO:0000256" key="1">
    <source>
        <dbReference type="ARBA" id="ARBA00023157"/>
    </source>
</evidence>
<dbReference type="InParanoid" id="A0A6P6F4M5"/>
<dbReference type="GO" id="GO:0004252">
    <property type="term" value="F:serine-type endopeptidase activity"/>
    <property type="evidence" value="ECO:0007669"/>
    <property type="project" value="InterPro"/>
</dbReference>
<evidence type="ECO:0000256" key="2">
    <source>
        <dbReference type="SAM" id="MobiDB-lite"/>
    </source>
</evidence>
<dbReference type="CDD" id="cd00190">
    <property type="entry name" value="Tryp_SPc"/>
    <property type="match status" value="1"/>
</dbReference>
<accession>A0A6P6F4M5</accession>
<dbReference type="GO" id="GO:0006508">
    <property type="term" value="P:proteolysis"/>
    <property type="evidence" value="ECO:0007669"/>
    <property type="project" value="UniProtKB-KW"/>
</dbReference>
<dbReference type="InterPro" id="IPR009003">
    <property type="entry name" value="Peptidase_S1_PA"/>
</dbReference>
<protein>
    <submittedName>
        <fullName evidence="6">Serine protease 47</fullName>
    </submittedName>
</protein>
<dbReference type="InterPro" id="IPR001254">
    <property type="entry name" value="Trypsin_dom"/>
</dbReference>